<proteinExistence type="predicted"/>
<protein>
    <submittedName>
        <fullName evidence="1">Uncharacterized protein</fullName>
    </submittedName>
</protein>
<keyword evidence="2" id="KW-1185">Reference proteome</keyword>
<dbReference type="KEGG" id="aagg:ETAA8_35190"/>
<name>A0A517YDY4_9BACT</name>
<evidence type="ECO:0000313" key="2">
    <source>
        <dbReference type="Proteomes" id="UP000315017"/>
    </source>
</evidence>
<reference evidence="1 2" key="1">
    <citation type="submission" date="2019-02" db="EMBL/GenBank/DDBJ databases">
        <title>Deep-cultivation of Planctomycetes and their phenomic and genomic characterization uncovers novel biology.</title>
        <authorList>
            <person name="Wiegand S."/>
            <person name="Jogler M."/>
            <person name="Boedeker C."/>
            <person name="Pinto D."/>
            <person name="Vollmers J."/>
            <person name="Rivas-Marin E."/>
            <person name="Kohn T."/>
            <person name="Peeters S.H."/>
            <person name="Heuer A."/>
            <person name="Rast P."/>
            <person name="Oberbeckmann S."/>
            <person name="Bunk B."/>
            <person name="Jeske O."/>
            <person name="Meyerdierks A."/>
            <person name="Storesund J.E."/>
            <person name="Kallscheuer N."/>
            <person name="Luecker S."/>
            <person name="Lage O.M."/>
            <person name="Pohl T."/>
            <person name="Merkel B.J."/>
            <person name="Hornburger P."/>
            <person name="Mueller R.-W."/>
            <person name="Bruemmer F."/>
            <person name="Labrenz M."/>
            <person name="Spormann A.M."/>
            <person name="Op den Camp H."/>
            <person name="Overmann J."/>
            <person name="Amann R."/>
            <person name="Jetten M.S.M."/>
            <person name="Mascher T."/>
            <person name="Medema M.H."/>
            <person name="Devos D.P."/>
            <person name="Kaster A.-K."/>
            <person name="Ovreas L."/>
            <person name="Rohde M."/>
            <person name="Galperin M.Y."/>
            <person name="Jogler C."/>
        </authorList>
    </citation>
    <scope>NUCLEOTIDE SEQUENCE [LARGE SCALE GENOMIC DNA]</scope>
    <source>
        <strain evidence="1 2">ETA_A8</strain>
    </source>
</reference>
<sequence length="88" mass="10236">MVPYLESLAAKMLKSREFGYLKKVADLLVGLNGPGWSRLADENREQYLQQMREDFHMRGMGESYGFDPDYLAVCDLINAEYQAVRRRL</sequence>
<dbReference type="AlphaFoldDB" id="A0A517YDY4"/>
<organism evidence="1 2">
    <name type="scientific">Anatilimnocola aggregata</name>
    <dbReference type="NCBI Taxonomy" id="2528021"/>
    <lineage>
        <taxon>Bacteria</taxon>
        <taxon>Pseudomonadati</taxon>
        <taxon>Planctomycetota</taxon>
        <taxon>Planctomycetia</taxon>
        <taxon>Pirellulales</taxon>
        <taxon>Pirellulaceae</taxon>
        <taxon>Anatilimnocola</taxon>
    </lineage>
</organism>
<dbReference type="Proteomes" id="UP000315017">
    <property type="component" value="Chromosome"/>
</dbReference>
<dbReference type="EMBL" id="CP036274">
    <property type="protein sequence ID" value="QDU28419.1"/>
    <property type="molecule type" value="Genomic_DNA"/>
</dbReference>
<evidence type="ECO:0000313" key="1">
    <source>
        <dbReference type="EMBL" id="QDU28419.1"/>
    </source>
</evidence>
<gene>
    <name evidence="1" type="ORF">ETAA8_35190</name>
</gene>
<accession>A0A517YDY4</accession>